<proteinExistence type="predicted"/>
<dbReference type="Proteomes" id="UP000297452">
    <property type="component" value="Unassembled WGS sequence"/>
</dbReference>
<keyword evidence="2" id="KW-1185">Reference proteome</keyword>
<reference evidence="1 2" key="1">
    <citation type="submission" date="2017-12" db="EMBL/GenBank/DDBJ databases">
        <title>Comparative genomics of Botrytis spp.</title>
        <authorList>
            <person name="Valero-Jimenez C.A."/>
            <person name="Tapia P."/>
            <person name="Veloso J."/>
            <person name="Silva-Moreno E."/>
            <person name="Staats M."/>
            <person name="Valdes J.H."/>
            <person name="Van Kan J.A.L."/>
        </authorList>
    </citation>
    <scope>NUCLEOTIDE SEQUENCE [LARGE SCALE GENOMIC DNA]</scope>
    <source>
        <strain evidence="1 2">MUCL2120</strain>
    </source>
</reference>
<accession>A0A4Z1H8H8</accession>
<gene>
    <name evidence="1" type="ORF">BOTNAR_0671g00050</name>
</gene>
<dbReference type="EMBL" id="PQXJ01000668">
    <property type="protein sequence ID" value="TGO45424.1"/>
    <property type="molecule type" value="Genomic_DNA"/>
</dbReference>
<evidence type="ECO:0000313" key="2">
    <source>
        <dbReference type="Proteomes" id="UP000297452"/>
    </source>
</evidence>
<comment type="caution">
    <text evidence="1">The sequence shown here is derived from an EMBL/GenBank/DDBJ whole genome shotgun (WGS) entry which is preliminary data.</text>
</comment>
<evidence type="ECO:0000313" key="1">
    <source>
        <dbReference type="EMBL" id="TGO45424.1"/>
    </source>
</evidence>
<organism evidence="1 2">
    <name type="scientific">Botryotinia narcissicola</name>
    <dbReference type="NCBI Taxonomy" id="278944"/>
    <lineage>
        <taxon>Eukaryota</taxon>
        <taxon>Fungi</taxon>
        <taxon>Dikarya</taxon>
        <taxon>Ascomycota</taxon>
        <taxon>Pezizomycotina</taxon>
        <taxon>Leotiomycetes</taxon>
        <taxon>Helotiales</taxon>
        <taxon>Sclerotiniaceae</taxon>
        <taxon>Botryotinia</taxon>
    </lineage>
</organism>
<protein>
    <submittedName>
        <fullName evidence="1">Uncharacterized protein</fullName>
    </submittedName>
</protein>
<name>A0A4Z1H8H8_9HELO</name>
<dbReference type="AlphaFoldDB" id="A0A4Z1H8H8"/>
<sequence length="76" mass="8273">MVLKDLSSMEQSFIARGHPIGSVVKLDRTENKKIESMATISLVGNIETGVEEKCMLLPRAVIQNTVAGVGIVYARQ</sequence>